<dbReference type="InterPro" id="IPR016186">
    <property type="entry name" value="C-type_lectin-like/link_sf"/>
</dbReference>
<reference evidence="7" key="2">
    <citation type="submission" date="2021-01" db="UniProtKB">
        <authorList>
            <consortium name="EnsemblMetazoa"/>
        </authorList>
    </citation>
    <scope>IDENTIFICATION</scope>
</reference>
<keyword evidence="3" id="KW-1133">Transmembrane helix</keyword>
<dbReference type="Pfam" id="PF00041">
    <property type="entry name" value="fn3"/>
    <property type="match status" value="1"/>
</dbReference>
<feature type="domain" description="Fibronectin type-III" evidence="6">
    <location>
        <begin position="156"/>
        <end position="262"/>
    </location>
</feature>
<dbReference type="RefSeq" id="XP_030852795.1">
    <property type="nucleotide sequence ID" value="XM_030996935.1"/>
</dbReference>
<dbReference type="InterPro" id="IPR018378">
    <property type="entry name" value="C-type_lectin_CS"/>
</dbReference>
<proteinExistence type="predicted"/>
<feature type="domain" description="C-type lectin" evidence="5">
    <location>
        <begin position="24"/>
        <end position="148"/>
    </location>
</feature>
<dbReference type="InterPro" id="IPR036116">
    <property type="entry name" value="FN3_sf"/>
</dbReference>
<dbReference type="AlphaFoldDB" id="A0A7M7PJY7"/>
<dbReference type="Proteomes" id="UP000007110">
    <property type="component" value="Unassembled WGS sequence"/>
</dbReference>
<dbReference type="SMART" id="SM00060">
    <property type="entry name" value="FN3"/>
    <property type="match status" value="1"/>
</dbReference>
<feature type="region of interest" description="Disordered" evidence="2">
    <location>
        <begin position="304"/>
        <end position="334"/>
    </location>
</feature>
<sequence>MFVGIVILVLNVLRSVSADTWHRLDDALYLVDNTSRLNYDEAHAYCLTRGANLTRIDSDKIQSFLTTFISPPLTTERCFWIGCHDREVEGQFKWLDGTQVRYDGWASDQPDDGRGIQDCACLWSSQDPNRHGRWDDNTCGARLDLICQKGVSLPGLTSGPSVEDISSTFVTVSWSSWIPCLDTGEGPVISYLVYLQTMDGEWVEGGGIDLDMGEGDLQRRMEFVLTGLEPGTEYNISVSAVREGVGGEGPKGPLVSVMTIESGRRFGAFGKGNLLWFLFGVSLAGNILLVVVIMITCRRQGKQQKKKTLPNLTRAPSGYDPKDHQYEVPGPLETGMTTSMKVFREQKAA</sequence>
<dbReference type="Gene3D" id="2.60.40.10">
    <property type="entry name" value="Immunoglobulins"/>
    <property type="match status" value="1"/>
</dbReference>
<dbReference type="SMART" id="SM00034">
    <property type="entry name" value="CLECT"/>
    <property type="match status" value="1"/>
</dbReference>
<dbReference type="CDD" id="cd00063">
    <property type="entry name" value="FN3"/>
    <property type="match status" value="1"/>
</dbReference>
<reference evidence="8" key="1">
    <citation type="submission" date="2015-02" db="EMBL/GenBank/DDBJ databases">
        <title>Genome sequencing for Strongylocentrotus purpuratus.</title>
        <authorList>
            <person name="Murali S."/>
            <person name="Liu Y."/>
            <person name="Vee V."/>
            <person name="English A."/>
            <person name="Wang M."/>
            <person name="Skinner E."/>
            <person name="Han Y."/>
            <person name="Muzny D.M."/>
            <person name="Worley K.C."/>
            <person name="Gibbs R.A."/>
        </authorList>
    </citation>
    <scope>NUCLEOTIDE SEQUENCE</scope>
</reference>
<dbReference type="SUPFAM" id="SSF56436">
    <property type="entry name" value="C-type lectin-like"/>
    <property type="match status" value="1"/>
</dbReference>
<dbReference type="PANTHER" id="PTHR26391">
    <property type="entry name" value="INACTIVE TYROSINE-PROTEIN KINASE 7"/>
    <property type="match status" value="1"/>
</dbReference>
<evidence type="ECO:0000256" key="4">
    <source>
        <dbReference type="SAM" id="SignalP"/>
    </source>
</evidence>
<dbReference type="InterPro" id="IPR013783">
    <property type="entry name" value="Ig-like_fold"/>
</dbReference>
<dbReference type="InterPro" id="IPR003961">
    <property type="entry name" value="FN3_dom"/>
</dbReference>
<dbReference type="SUPFAM" id="SSF49265">
    <property type="entry name" value="Fibronectin type III"/>
    <property type="match status" value="1"/>
</dbReference>
<dbReference type="GeneID" id="100890603"/>
<accession>A0A7M7PJY7</accession>
<dbReference type="Gene3D" id="3.10.100.10">
    <property type="entry name" value="Mannose-Binding Protein A, subunit A"/>
    <property type="match status" value="1"/>
</dbReference>
<dbReference type="InterPro" id="IPR001304">
    <property type="entry name" value="C-type_lectin-like"/>
</dbReference>
<dbReference type="InterPro" id="IPR016187">
    <property type="entry name" value="CTDL_fold"/>
</dbReference>
<evidence type="ECO:0000256" key="3">
    <source>
        <dbReference type="SAM" id="Phobius"/>
    </source>
</evidence>
<keyword evidence="4" id="KW-0732">Signal</keyword>
<keyword evidence="3" id="KW-0812">Transmembrane</keyword>
<feature type="chain" id="PRO_5029508410" evidence="4">
    <location>
        <begin position="19"/>
        <end position="349"/>
    </location>
</feature>
<name>A0A7M7PJY7_STRPU</name>
<organism evidence="7 8">
    <name type="scientific">Strongylocentrotus purpuratus</name>
    <name type="common">Purple sea urchin</name>
    <dbReference type="NCBI Taxonomy" id="7668"/>
    <lineage>
        <taxon>Eukaryota</taxon>
        <taxon>Metazoa</taxon>
        <taxon>Echinodermata</taxon>
        <taxon>Eleutherozoa</taxon>
        <taxon>Echinozoa</taxon>
        <taxon>Echinoidea</taxon>
        <taxon>Euechinoidea</taxon>
        <taxon>Echinacea</taxon>
        <taxon>Camarodonta</taxon>
        <taxon>Echinidea</taxon>
        <taxon>Strongylocentrotidae</taxon>
        <taxon>Strongylocentrotus</taxon>
    </lineage>
</organism>
<keyword evidence="3" id="KW-0472">Membrane</keyword>
<protein>
    <submittedName>
        <fullName evidence="7">Uncharacterized protein</fullName>
    </submittedName>
</protein>
<keyword evidence="8" id="KW-1185">Reference proteome</keyword>
<keyword evidence="1" id="KW-1015">Disulfide bond</keyword>
<evidence type="ECO:0000256" key="1">
    <source>
        <dbReference type="ARBA" id="ARBA00023157"/>
    </source>
</evidence>
<evidence type="ECO:0000259" key="5">
    <source>
        <dbReference type="PROSITE" id="PS50041"/>
    </source>
</evidence>
<dbReference type="PROSITE" id="PS50853">
    <property type="entry name" value="FN3"/>
    <property type="match status" value="1"/>
</dbReference>
<dbReference type="PROSITE" id="PS00615">
    <property type="entry name" value="C_TYPE_LECTIN_1"/>
    <property type="match status" value="1"/>
</dbReference>
<feature type="transmembrane region" description="Helical" evidence="3">
    <location>
        <begin position="274"/>
        <end position="297"/>
    </location>
</feature>
<evidence type="ECO:0000313" key="7">
    <source>
        <dbReference type="EnsemblMetazoa" id="XP_030852795"/>
    </source>
</evidence>
<dbReference type="PROSITE" id="PS50041">
    <property type="entry name" value="C_TYPE_LECTIN_2"/>
    <property type="match status" value="1"/>
</dbReference>
<dbReference type="CDD" id="cd00037">
    <property type="entry name" value="CLECT"/>
    <property type="match status" value="1"/>
</dbReference>
<evidence type="ECO:0000259" key="6">
    <source>
        <dbReference type="PROSITE" id="PS50853"/>
    </source>
</evidence>
<dbReference type="EnsemblMetazoa" id="XM_030996935">
    <property type="protein sequence ID" value="XP_030852795"/>
    <property type="gene ID" value="LOC100890603"/>
</dbReference>
<evidence type="ECO:0000256" key="2">
    <source>
        <dbReference type="SAM" id="MobiDB-lite"/>
    </source>
</evidence>
<dbReference type="FunFam" id="3.10.100.10:FF:000248">
    <property type="match status" value="1"/>
</dbReference>
<dbReference type="PANTHER" id="PTHR26391:SF18">
    <property type="entry name" value="PROTEIN KINASE RECEPTOR TIE-1, PUTATIVE-RELATED"/>
    <property type="match status" value="1"/>
</dbReference>
<evidence type="ECO:0000313" key="8">
    <source>
        <dbReference type="Proteomes" id="UP000007110"/>
    </source>
</evidence>
<feature type="signal peptide" evidence="4">
    <location>
        <begin position="1"/>
        <end position="18"/>
    </location>
</feature>
<dbReference type="Pfam" id="PF00059">
    <property type="entry name" value="Lectin_C"/>
    <property type="match status" value="1"/>
</dbReference>